<organism evidence="1 2">
    <name type="scientific">Mitsuokella multacida</name>
    <dbReference type="NCBI Taxonomy" id="52226"/>
    <lineage>
        <taxon>Bacteria</taxon>
        <taxon>Bacillati</taxon>
        <taxon>Bacillota</taxon>
        <taxon>Negativicutes</taxon>
        <taxon>Selenomonadales</taxon>
        <taxon>Selenomonadaceae</taxon>
        <taxon>Mitsuokella</taxon>
    </lineage>
</organism>
<evidence type="ECO:0000313" key="1">
    <source>
        <dbReference type="EMBL" id="RHF53399.1"/>
    </source>
</evidence>
<dbReference type="AlphaFoldDB" id="A0A414NZT6"/>
<gene>
    <name evidence="1" type="ORF">DW674_00615</name>
</gene>
<protein>
    <submittedName>
        <fullName evidence="1">Uncharacterized protein</fullName>
    </submittedName>
</protein>
<reference evidence="1 2" key="1">
    <citation type="submission" date="2018-08" db="EMBL/GenBank/DDBJ databases">
        <title>A genome reference for cultivated species of the human gut microbiota.</title>
        <authorList>
            <person name="Zou Y."/>
            <person name="Xue W."/>
            <person name="Luo G."/>
        </authorList>
    </citation>
    <scope>NUCLEOTIDE SEQUENCE [LARGE SCALE GENOMIC DNA]</scope>
    <source>
        <strain evidence="1 2">AM25-21AC</strain>
    </source>
</reference>
<dbReference type="EMBL" id="QRHE01000001">
    <property type="protein sequence ID" value="RHF53399.1"/>
    <property type="molecule type" value="Genomic_DNA"/>
</dbReference>
<dbReference type="Proteomes" id="UP000283442">
    <property type="component" value="Unassembled WGS sequence"/>
</dbReference>
<comment type="caution">
    <text evidence="1">The sequence shown here is derived from an EMBL/GenBank/DDBJ whole genome shotgun (WGS) entry which is preliminary data.</text>
</comment>
<name>A0A414NZT6_9FIRM</name>
<accession>A0A414NZT6</accession>
<proteinExistence type="predicted"/>
<sequence>MYPGSMPPPLLPLPARQGLILCKPLSQSAVLLAQGVDLFLPLDALDNRIFNLFAALREPFGLLAQALP</sequence>
<evidence type="ECO:0000313" key="2">
    <source>
        <dbReference type="Proteomes" id="UP000283442"/>
    </source>
</evidence>